<comment type="caution">
    <text evidence="2">The sequence shown here is derived from an EMBL/GenBank/DDBJ whole genome shotgun (WGS) entry which is preliminary data.</text>
</comment>
<gene>
    <name evidence="2" type="ORF">PG997_003069</name>
</gene>
<protein>
    <submittedName>
        <fullName evidence="2">Uncharacterized protein</fullName>
    </submittedName>
</protein>
<dbReference type="Proteomes" id="UP001433268">
    <property type="component" value="Unassembled WGS sequence"/>
</dbReference>
<feature type="region of interest" description="Disordered" evidence="1">
    <location>
        <begin position="1"/>
        <end position="30"/>
    </location>
</feature>
<organism evidence="2 3">
    <name type="scientific">Apiospora hydei</name>
    <dbReference type="NCBI Taxonomy" id="1337664"/>
    <lineage>
        <taxon>Eukaryota</taxon>
        <taxon>Fungi</taxon>
        <taxon>Dikarya</taxon>
        <taxon>Ascomycota</taxon>
        <taxon>Pezizomycotina</taxon>
        <taxon>Sordariomycetes</taxon>
        <taxon>Xylariomycetidae</taxon>
        <taxon>Amphisphaeriales</taxon>
        <taxon>Apiosporaceae</taxon>
        <taxon>Apiospora</taxon>
    </lineage>
</organism>
<reference evidence="2 3" key="1">
    <citation type="submission" date="2023-01" db="EMBL/GenBank/DDBJ databases">
        <title>Analysis of 21 Apiospora genomes using comparative genomics revels a genus with tremendous synthesis potential of carbohydrate active enzymes and secondary metabolites.</title>
        <authorList>
            <person name="Sorensen T."/>
        </authorList>
    </citation>
    <scope>NUCLEOTIDE SEQUENCE [LARGE SCALE GENOMIC DNA]</scope>
    <source>
        <strain evidence="2 3">CBS 114990</strain>
    </source>
</reference>
<accession>A0ABR1WY63</accession>
<dbReference type="RefSeq" id="XP_066671002.1">
    <property type="nucleotide sequence ID" value="XM_066807384.1"/>
</dbReference>
<evidence type="ECO:0000313" key="3">
    <source>
        <dbReference type="Proteomes" id="UP001433268"/>
    </source>
</evidence>
<dbReference type="EMBL" id="JAQQWN010000004">
    <property type="protein sequence ID" value="KAK8088108.1"/>
    <property type="molecule type" value="Genomic_DNA"/>
</dbReference>
<feature type="region of interest" description="Disordered" evidence="1">
    <location>
        <begin position="67"/>
        <end position="97"/>
    </location>
</feature>
<keyword evidence="3" id="KW-1185">Reference proteome</keyword>
<evidence type="ECO:0000256" key="1">
    <source>
        <dbReference type="SAM" id="MobiDB-lite"/>
    </source>
</evidence>
<feature type="compositionally biased region" description="Polar residues" evidence="1">
    <location>
        <begin position="78"/>
        <end position="89"/>
    </location>
</feature>
<dbReference type="GeneID" id="92040444"/>
<sequence>MLCDSTGRQDTDENPPIRIQTGDVDLLETTDPDKYPLPSFELLNMAYHLQSLRHEFKTWGALHTLFNKPAPDSHGAHQGQQPDPSSDFQESIIEDAMTPNELRDAVISEEAGWSWIIAFRELAAKERNQELEELKEYMSETEEEG</sequence>
<evidence type="ECO:0000313" key="2">
    <source>
        <dbReference type="EMBL" id="KAK8088108.1"/>
    </source>
</evidence>
<proteinExistence type="predicted"/>
<name>A0ABR1WY63_9PEZI</name>